<dbReference type="AlphaFoldDB" id="A0A7C9H4A4"/>
<evidence type="ECO:0000313" key="3">
    <source>
        <dbReference type="EMBL" id="MSC58285.1"/>
    </source>
</evidence>
<comment type="caution">
    <text evidence="3">The sequence shown here is derived from an EMBL/GenBank/DDBJ whole genome shotgun (WGS) entry which is preliminary data.</text>
</comment>
<reference evidence="3 4" key="1">
    <citation type="journal article" date="2019" name="Nat. Med.">
        <title>A library of human gut bacterial isolates paired with longitudinal multiomics data enables mechanistic microbiome research.</title>
        <authorList>
            <person name="Poyet M."/>
            <person name="Groussin M."/>
            <person name="Gibbons S.M."/>
            <person name="Avila-Pacheco J."/>
            <person name="Jiang X."/>
            <person name="Kearney S.M."/>
            <person name="Perrotta A.R."/>
            <person name="Berdy B."/>
            <person name="Zhao S."/>
            <person name="Lieberman T.D."/>
            <person name="Swanson P.K."/>
            <person name="Smith M."/>
            <person name="Roesemann S."/>
            <person name="Alexander J.E."/>
            <person name="Rich S.A."/>
            <person name="Livny J."/>
            <person name="Vlamakis H."/>
            <person name="Clish C."/>
            <person name="Bullock K."/>
            <person name="Deik A."/>
            <person name="Scott J."/>
            <person name="Pierce K.A."/>
            <person name="Xavier R.J."/>
            <person name="Alm E.J."/>
        </authorList>
    </citation>
    <scope>NUCLEOTIDE SEQUENCE [LARGE SCALE GENOMIC DNA]</scope>
    <source>
        <strain evidence="3 4">BIOML-A1</strain>
    </source>
</reference>
<keyword evidence="2" id="KW-0472">Membrane</keyword>
<feature type="compositionally biased region" description="Polar residues" evidence="1">
    <location>
        <begin position="68"/>
        <end position="77"/>
    </location>
</feature>
<gene>
    <name evidence="3" type="ORF">GKE48_12660</name>
</gene>
<accession>A0A7C9H4A4</accession>
<sequence length="267" mass="30282">MKKYTVIGLEVLVSAIFIIAIVILALNINKNNKLQNSKKDNVVQNNQETINETHRELLERNTEETKNVNESSESIQYENDETVVESEESDEQDTEIAIETEVELTETEGNDTVNTISIDKLYELVDNNVFLLLSVFNGSPTILSNESSGRYIKVDTNVFANYSEFYNMVHSVYCNDQASYYITTGCPGYTDINGDLYFDTNYMAGGGYYIIWDGYSITVNDNSDNECHFSVNVKYQGPMTSNIVTDKIINGTAIYENGRWVLTKMLR</sequence>
<dbReference type="Proteomes" id="UP000481964">
    <property type="component" value="Unassembled WGS sequence"/>
</dbReference>
<feature type="region of interest" description="Disordered" evidence="1">
    <location>
        <begin position="61"/>
        <end position="93"/>
    </location>
</feature>
<dbReference type="RefSeq" id="WP_154301229.1">
    <property type="nucleotide sequence ID" value="NZ_DAWEGX010000008.1"/>
</dbReference>
<dbReference type="EMBL" id="WKRD01000010">
    <property type="protein sequence ID" value="MSC58285.1"/>
    <property type="molecule type" value="Genomic_DNA"/>
</dbReference>
<evidence type="ECO:0000256" key="1">
    <source>
        <dbReference type="SAM" id="MobiDB-lite"/>
    </source>
</evidence>
<proteinExistence type="predicted"/>
<feature type="compositionally biased region" description="Acidic residues" evidence="1">
    <location>
        <begin position="78"/>
        <end position="93"/>
    </location>
</feature>
<organism evidence="3 4">
    <name type="scientific">Lachnospira eligens</name>
    <dbReference type="NCBI Taxonomy" id="39485"/>
    <lineage>
        <taxon>Bacteria</taxon>
        <taxon>Bacillati</taxon>
        <taxon>Bacillota</taxon>
        <taxon>Clostridia</taxon>
        <taxon>Lachnospirales</taxon>
        <taxon>Lachnospiraceae</taxon>
        <taxon>Lachnospira</taxon>
    </lineage>
</organism>
<keyword evidence="2" id="KW-1133">Transmembrane helix</keyword>
<protein>
    <submittedName>
        <fullName evidence="3">Uncharacterized protein</fullName>
    </submittedName>
</protein>
<evidence type="ECO:0000313" key="4">
    <source>
        <dbReference type="Proteomes" id="UP000481964"/>
    </source>
</evidence>
<feature type="transmembrane region" description="Helical" evidence="2">
    <location>
        <begin position="6"/>
        <end position="28"/>
    </location>
</feature>
<name>A0A7C9H4A4_9FIRM</name>
<evidence type="ECO:0000256" key="2">
    <source>
        <dbReference type="SAM" id="Phobius"/>
    </source>
</evidence>
<keyword evidence="2" id="KW-0812">Transmembrane</keyword>